<sequence>MRPLVTCEKPAFHRLIKGLTGITDTALLPNRRSLSKELKLKYNNYVSMLTSLIDKQNYICCRRIKGSHNFLNIADVINEICETYQTNNSKISYIITDNVSNFGKAFRTFSSVSTTSSDYSDCNHLGDFNSDTENNNNSDSVEYINVGDLLSESNNLSNPEYNNICLPNHLTCCAHTLNLISTTDIGKIKDTNYLKISKITFNKLNSFWNLLSRSTVASDKVFDHCKVKFPVPIITRWNSMFIAVKKIFAFKEKLIIVFEELNLVKLKTAEWIFLEEYSKIMEPLAVALDKLQGEKRSILGYVAATIIVLRRLLIQSTHLQYCKPLSLCLISSLEKRFDYLFNLSIPKSKDFIIATMSHPKFKGSWVPVRYIDLCKQLFMNELFFKFNTSIPSSAPVERLFSGAIQVLTPRRNRLEDKNLEMLLCCKCLMQQEQF</sequence>
<proteinExistence type="predicted"/>
<evidence type="ECO:0000313" key="2">
    <source>
        <dbReference type="EMBL" id="CAI6370561.1"/>
    </source>
</evidence>
<name>A0AAV0XQX1_9HEMI</name>
<dbReference type="Proteomes" id="UP001160148">
    <property type="component" value="Unassembled WGS sequence"/>
</dbReference>
<feature type="domain" description="HAT C-terminal dimerisation" evidence="1">
    <location>
        <begin position="392"/>
        <end position="426"/>
    </location>
</feature>
<dbReference type="PANTHER" id="PTHR47501">
    <property type="entry name" value="TRANSPOSASE-RELATED"/>
    <property type="match status" value="1"/>
</dbReference>
<evidence type="ECO:0000313" key="3">
    <source>
        <dbReference type="Proteomes" id="UP001160148"/>
    </source>
</evidence>
<dbReference type="GO" id="GO:0046983">
    <property type="term" value="F:protein dimerization activity"/>
    <property type="evidence" value="ECO:0007669"/>
    <property type="project" value="InterPro"/>
</dbReference>
<dbReference type="SUPFAM" id="SSF53098">
    <property type="entry name" value="Ribonuclease H-like"/>
    <property type="match status" value="1"/>
</dbReference>
<comment type="caution">
    <text evidence="2">The sequence shown here is derived from an EMBL/GenBank/DDBJ whole genome shotgun (WGS) entry which is preliminary data.</text>
</comment>
<evidence type="ECO:0000259" key="1">
    <source>
        <dbReference type="Pfam" id="PF05699"/>
    </source>
</evidence>
<organism evidence="2 3">
    <name type="scientific">Macrosiphum euphorbiae</name>
    <name type="common">potato aphid</name>
    <dbReference type="NCBI Taxonomy" id="13131"/>
    <lineage>
        <taxon>Eukaryota</taxon>
        <taxon>Metazoa</taxon>
        <taxon>Ecdysozoa</taxon>
        <taxon>Arthropoda</taxon>
        <taxon>Hexapoda</taxon>
        <taxon>Insecta</taxon>
        <taxon>Pterygota</taxon>
        <taxon>Neoptera</taxon>
        <taxon>Paraneoptera</taxon>
        <taxon>Hemiptera</taxon>
        <taxon>Sternorrhyncha</taxon>
        <taxon>Aphidomorpha</taxon>
        <taxon>Aphidoidea</taxon>
        <taxon>Aphididae</taxon>
        <taxon>Macrosiphini</taxon>
        <taxon>Macrosiphum</taxon>
    </lineage>
</organism>
<reference evidence="2 3" key="1">
    <citation type="submission" date="2023-01" db="EMBL/GenBank/DDBJ databases">
        <authorList>
            <person name="Whitehead M."/>
        </authorList>
    </citation>
    <scope>NUCLEOTIDE SEQUENCE [LARGE SCALE GENOMIC DNA]</scope>
</reference>
<dbReference type="Pfam" id="PF05699">
    <property type="entry name" value="Dimer_Tnp_hAT"/>
    <property type="match status" value="1"/>
</dbReference>
<dbReference type="PANTHER" id="PTHR47501:SF5">
    <property type="entry name" value="HAT C-TERMINAL DIMERISATION DOMAIN-CONTAINING PROTEIN"/>
    <property type="match status" value="1"/>
</dbReference>
<protein>
    <recommendedName>
        <fullName evidence="1">HAT C-terminal dimerisation domain-containing protein</fullName>
    </recommendedName>
</protein>
<dbReference type="EMBL" id="CARXXK010000427">
    <property type="protein sequence ID" value="CAI6370561.1"/>
    <property type="molecule type" value="Genomic_DNA"/>
</dbReference>
<keyword evidence="3" id="KW-1185">Reference proteome</keyword>
<dbReference type="AlphaFoldDB" id="A0AAV0XQX1"/>
<dbReference type="InterPro" id="IPR008906">
    <property type="entry name" value="HATC_C_dom"/>
</dbReference>
<dbReference type="InterPro" id="IPR012337">
    <property type="entry name" value="RNaseH-like_sf"/>
</dbReference>
<accession>A0AAV0XQX1</accession>
<gene>
    <name evidence="2" type="ORF">MEUPH1_LOCUS24668</name>
</gene>